<gene>
    <name evidence="3" type="ORF">MHA02_31220</name>
</gene>
<keyword evidence="2" id="KW-0812">Transmembrane</keyword>
<sequence>MVDRQRGHEPAATLAGSGRGLDTITAGDPGRGLVEDLLRFDGSGGAYAKPFRAAMTSGIRLNIGSVEAALPASVTKNRRREAIGTYAAMLAALILVRAVDDPALSDEILSETRACMKSDLCC</sequence>
<reference evidence="3 4" key="1">
    <citation type="submission" date="2019-07" db="EMBL/GenBank/DDBJ databases">
        <title>Whole genome shotgun sequence of Methylobacterium haplocladii NBRC 107714.</title>
        <authorList>
            <person name="Hosoyama A."/>
            <person name="Uohara A."/>
            <person name="Ohji S."/>
            <person name="Ichikawa N."/>
        </authorList>
    </citation>
    <scope>NUCLEOTIDE SEQUENCE [LARGE SCALE GENOMIC DNA]</scope>
    <source>
        <strain evidence="3 4">NBRC 107714</strain>
    </source>
</reference>
<dbReference type="SUPFAM" id="SSF48498">
    <property type="entry name" value="Tetracyclin repressor-like, C-terminal domain"/>
    <property type="match status" value="1"/>
</dbReference>
<proteinExistence type="predicted"/>
<feature type="transmembrane region" description="Helical" evidence="2">
    <location>
        <begin position="83"/>
        <end position="99"/>
    </location>
</feature>
<comment type="caution">
    <text evidence="3">The sequence shown here is derived from an EMBL/GenBank/DDBJ whole genome shotgun (WGS) entry which is preliminary data.</text>
</comment>
<protein>
    <submittedName>
        <fullName evidence="3">Uncharacterized protein</fullName>
    </submittedName>
</protein>
<dbReference type="EMBL" id="BJZT01000034">
    <property type="protein sequence ID" value="GEP00735.1"/>
    <property type="molecule type" value="Genomic_DNA"/>
</dbReference>
<dbReference type="AlphaFoldDB" id="A0A512ISQ4"/>
<dbReference type="InterPro" id="IPR036271">
    <property type="entry name" value="Tet_transcr_reg_TetR-rel_C_sf"/>
</dbReference>
<keyword evidence="2" id="KW-1133">Transmembrane helix</keyword>
<organism evidence="3 4">
    <name type="scientific">Methylobacterium haplocladii</name>
    <dbReference type="NCBI Taxonomy" id="1176176"/>
    <lineage>
        <taxon>Bacteria</taxon>
        <taxon>Pseudomonadati</taxon>
        <taxon>Pseudomonadota</taxon>
        <taxon>Alphaproteobacteria</taxon>
        <taxon>Hyphomicrobiales</taxon>
        <taxon>Methylobacteriaceae</taxon>
        <taxon>Methylobacterium</taxon>
    </lineage>
</organism>
<keyword evidence="2" id="KW-0472">Membrane</keyword>
<accession>A0A512ISQ4</accession>
<keyword evidence="4" id="KW-1185">Reference proteome</keyword>
<name>A0A512ISQ4_9HYPH</name>
<feature type="region of interest" description="Disordered" evidence="1">
    <location>
        <begin position="1"/>
        <end position="28"/>
    </location>
</feature>
<evidence type="ECO:0000256" key="1">
    <source>
        <dbReference type="SAM" id="MobiDB-lite"/>
    </source>
</evidence>
<dbReference type="Proteomes" id="UP000321258">
    <property type="component" value="Unassembled WGS sequence"/>
</dbReference>
<evidence type="ECO:0000313" key="3">
    <source>
        <dbReference type="EMBL" id="GEP00735.1"/>
    </source>
</evidence>
<evidence type="ECO:0000313" key="4">
    <source>
        <dbReference type="Proteomes" id="UP000321258"/>
    </source>
</evidence>
<evidence type="ECO:0000256" key="2">
    <source>
        <dbReference type="SAM" id="Phobius"/>
    </source>
</evidence>
<dbReference type="Gene3D" id="1.10.357.10">
    <property type="entry name" value="Tetracycline Repressor, domain 2"/>
    <property type="match status" value="1"/>
</dbReference>